<dbReference type="Proteomes" id="UP000638648">
    <property type="component" value="Unassembled WGS sequence"/>
</dbReference>
<keyword evidence="6 11" id="KW-0695">RNA-directed DNA polymerase</keyword>
<dbReference type="Pfam" id="PF08388">
    <property type="entry name" value="GIIM"/>
    <property type="match status" value="1"/>
</dbReference>
<evidence type="ECO:0000256" key="6">
    <source>
        <dbReference type="ARBA" id="ARBA00022918"/>
    </source>
</evidence>
<evidence type="ECO:0000256" key="7">
    <source>
        <dbReference type="ARBA" id="ARBA00023118"/>
    </source>
</evidence>
<dbReference type="InterPro" id="IPR000123">
    <property type="entry name" value="Reverse_transcriptase_msDNA"/>
</dbReference>
<sequence length="425" mass="48335">MGETRSAGKSFDIPRTLIWKAYLKVSDNKGAAGVDGQSLAEFEEDLQNNLFKLWNRMSSGSYFPAPVKAVPIPKPDGGTRILGVSTIADRIAQTAVAMILEPDVDPVFHSDSYGYRPGKSALDAVEVCKQRCWRRPWVVDLDIQGFFDNVPHAQIVAAVEKHTDLPWVVLYVKRWLVAPVQQPDGSRVVPVKGTPQGSAISPLLSNLFLHYALDSWLARKYPVVRFERYCDDVVLHCYSQRQAKFIRHVVAERLLEFGLVCHPDKTRIVYCKQEGRDEEYPVTSFTFLGFDFRRAPIRRRDGVLMCGFVPLVGKAALKSMARVIRQWKLGRRTSLSFRGLAAMVNPIVSGWINYYGRFYKSRLMHFLEQQINPFLVKWAMRKYKRLRRAKGKTRRKLAEIASAFPAMFAHWKHGAMPTGSTVGAR</sequence>
<gene>
    <name evidence="11" type="ORF">HEB94_002376</name>
</gene>
<dbReference type="RefSeq" id="WP_192749853.1">
    <property type="nucleotide sequence ID" value="NZ_JADBEM010000001.1"/>
</dbReference>
<name>A0A927MUK6_9ACTN</name>
<keyword evidence="12" id="KW-1185">Reference proteome</keyword>
<keyword evidence="4" id="KW-0479">Metal-binding</keyword>
<keyword evidence="3" id="KW-0548">Nucleotidyltransferase</keyword>
<keyword evidence="7" id="KW-0051">Antiviral defense</keyword>
<dbReference type="EMBL" id="JADBEM010000001">
    <property type="protein sequence ID" value="MBE1605528.1"/>
    <property type="molecule type" value="Genomic_DNA"/>
</dbReference>
<dbReference type="PANTHER" id="PTHR34047">
    <property type="entry name" value="NUCLEAR INTRON MATURASE 1, MITOCHONDRIAL-RELATED"/>
    <property type="match status" value="1"/>
</dbReference>
<evidence type="ECO:0000313" key="12">
    <source>
        <dbReference type="Proteomes" id="UP000638648"/>
    </source>
</evidence>
<dbReference type="GO" id="GO:0003964">
    <property type="term" value="F:RNA-directed DNA polymerase activity"/>
    <property type="evidence" value="ECO:0007669"/>
    <property type="project" value="UniProtKB-KW"/>
</dbReference>
<evidence type="ECO:0000256" key="5">
    <source>
        <dbReference type="ARBA" id="ARBA00022842"/>
    </source>
</evidence>
<dbReference type="InterPro" id="IPR043502">
    <property type="entry name" value="DNA/RNA_pol_sf"/>
</dbReference>
<dbReference type="SUPFAM" id="SSF56672">
    <property type="entry name" value="DNA/RNA polymerases"/>
    <property type="match status" value="1"/>
</dbReference>
<dbReference type="InterPro" id="IPR000477">
    <property type="entry name" value="RT_dom"/>
</dbReference>
<dbReference type="AlphaFoldDB" id="A0A927MUK6"/>
<dbReference type="GO" id="GO:0046872">
    <property type="term" value="F:metal ion binding"/>
    <property type="evidence" value="ECO:0007669"/>
    <property type="project" value="UniProtKB-KW"/>
</dbReference>
<dbReference type="InterPro" id="IPR013597">
    <property type="entry name" value="Mat_intron_G2"/>
</dbReference>
<feature type="domain" description="Reverse transcriptase" evidence="10">
    <location>
        <begin position="53"/>
        <end position="292"/>
    </location>
</feature>
<dbReference type="InterPro" id="IPR051083">
    <property type="entry name" value="GrpII_Intron_Splice-Mob/Def"/>
</dbReference>
<protein>
    <recommendedName>
        <fullName evidence="1">RNA-directed DNA polymerase</fullName>
        <ecNumber evidence="1">2.7.7.49</ecNumber>
    </recommendedName>
</protein>
<dbReference type="EC" id="2.7.7.49" evidence="1"/>
<comment type="caution">
    <text evidence="11">The sequence shown here is derived from an EMBL/GenBank/DDBJ whole genome shotgun (WGS) entry which is preliminary data.</text>
</comment>
<dbReference type="NCBIfam" id="TIGR04416">
    <property type="entry name" value="group_II_RT_mat"/>
    <property type="match status" value="1"/>
</dbReference>
<dbReference type="PROSITE" id="PS50878">
    <property type="entry name" value="RT_POL"/>
    <property type="match status" value="1"/>
</dbReference>
<evidence type="ECO:0000259" key="10">
    <source>
        <dbReference type="PROSITE" id="PS50878"/>
    </source>
</evidence>
<reference evidence="11" key="1">
    <citation type="submission" date="2020-10" db="EMBL/GenBank/DDBJ databases">
        <title>Sequencing the genomes of 1000 actinobacteria strains.</title>
        <authorList>
            <person name="Klenk H.-P."/>
        </authorList>
    </citation>
    <scope>NUCLEOTIDE SEQUENCE</scope>
    <source>
        <strain evidence="11">DSM 45354</strain>
    </source>
</reference>
<comment type="catalytic activity">
    <reaction evidence="9">
        <text>DNA(n) + a 2'-deoxyribonucleoside 5'-triphosphate = DNA(n+1) + diphosphate</text>
        <dbReference type="Rhea" id="RHEA:22508"/>
        <dbReference type="Rhea" id="RHEA-COMP:17339"/>
        <dbReference type="Rhea" id="RHEA-COMP:17340"/>
        <dbReference type="ChEBI" id="CHEBI:33019"/>
        <dbReference type="ChEBI" id="CHEBI:61560"/>
        <dbReference type="ChEBI" id="CHEBI:173112"/>
        <dbReference type="EC" id="2.7.7.49"/>
    </reaction>
</comment>
<keyword evidence="2" id="KW-0808">Transferase</keyword>
<dbReference type="CDD" id="cd01651">
    <property type="entry name" value="RT_G2_intron"/>
    <property type="match status" value="1"/>
</dbReference>
<evidence type="ECO:0000256" key="1">
    <source>
        <dbReference type="ARBA" id="ARBA00012493"/>
    </source>
</evidence>
<dbReference type="PANTHER" id="PTHR34047:SF3">
    <property type="entry name" value="BLR2052 PROTEIN"/>
    <property type="match status" value="1"/>
</dbReference>
<organism evidence="11 12">
    <name type="scientific">Actinopolymorpha pittospori</name>
    <dbReference type="NCBI Taxonomy" id="648752"/>
    <lineage>
        <taxon>Bacteria</taxon>
        <taxon>Bacillati</taxon>
        <taxon>Actinomycetota</taxon>
        <taxon>Actinomycetes</taxon>
        <taxon>Propionibacteriales</taxon>
        <taxon>Actinopolymorphaceae</taxon>
        <taxon>Actinopolymorpha</taxon>
    </lineage>
</organism>
<evidence type="ECO:0000256" key="3">
    <source>
        <dbReference type="ARBA" id="ARBA00022695"/>
    </source>
</evidence>
<accession>A0A927MUK6</accession>
<dbReference type="GO" id="GO:0003723">
    <property type="term" value="F:RNA binding"/>
    <property type="evidence" value="ECO:0007669"/>
    <property type="project" value="InterPro"/>
</dbReference>
<dbReference type="InterPro" id="IPR030931">
    <property type="entry name" value="Group_II_RT_mat"/>
</dbReference>
<evidence type="ECO:0000313" key="11">
    <source>
        <dbReference type="EMBL" id="MBE1605528.1"/>
    </source>
</evidence>
<evidence type="ECO:0000256" key="8">
    <source>
        <dbReference type="ARBA" id="ARBA00034120"/>
    </source>
</evidence>
<dbReference type="Pfam" id="PF00078">
    <property type="entry name" value="RVT_1"/>
    <property type="match status" value="1"/>
</dbReference>
<evidence type="ECO:0000256" key="4">
    <source>
        <dbReference type="ARBA" id="ARBA00022723"/>
    </source>
</evidence>
<dbReference type="PRINTS" id="PR00866">
    <property type="entry name" value="RNADNAPOLMS"/>
</dbReference>
<keyword evidence="5" id="KW-0460">Magnesium</keyword>
<evidence type="ECO:0000256" key="9">
    <source>
        <dbReference type="ARBA" id="ARBA00048173"/>
    </source>
</evidence>
<evidence type="ECO:0000256" key="2">
    <source>
        <dbReference type="ARBA" id="ARBA00022679"/>
    </source>
</evidence>
<proteinExistence type="inferred from homology"/>
<dbReference type="GO" id="GO:0051607">
    <property type="term" value="P:defense response to virus"/>
    <property type="evidence" value="ECO:0007669"/>
    <property type="project" value="UniProtKB-KW"/>
</dbReference>
<comment type="similarity">
    <text evidence="8">Belongs to the bacterial reverse transcriptase family.</text>
</comment>